<dbReference type="AlphaFoldDB" id="A0A2W7I0M9"/>
<dbReference type="RefSeq" id="WP_111541352.1">
    <property type="nucleotide sequence ID" value="NZ_QKYV01000005.1"/>
</dbReference>
<evidence type="ECO:0000313" key="8">
    <source>
        <dbReference type="Proteomes" id="UP000249542"/>
    </source>
</evidence>
<reference evidence="7 8" key="1">
    <citation type="submission" date="2018-06" db="EMBL/GenBank/DDBJ databases">
        <title>Genomic Encyclopedia of Archaeal and Bacterial Type Strains, Phase II (KMG-II): from individual species to whole genera.</title>
        <authorList>
            <person name="Goeker M."/>
        </authorList>
    </citation>
    <scope>NUCLEOTIDE SEQUENCE [LARGE SCALE GENOMIC DNA]</scope>
    <source>
        <strain evidence="7 8">DSM 15361</strain>
    </source>
</reference>
<evidence type="ECO:0000313" key="7">
    <source>
        <dbReference type="EMBL" id="PZW39709.1"/>
    </source>
</evidence>
<dbReference type="InterPro" id="IPR029058">
    <property type="entry name" value="AB_hydrolase_fold"/>
</dbReference>
<evidence type="ECO:0000256" key="2">
    <source>
        <dbReference type="ARBA" id="ARBA00022670"/>
    </source>
</evidence>
<dbReference type="PANTHER" id="PTHR11802">
    <property type="entry name" value="SERINE PROTEASE FAMILY S10 SERINE CARBOXYPEPTIDASE"/>
    <property type="match status" value="1"/>
</dbReference>
<dbReference type="Pfam" id="PF00450">
    <property type="entry name" value="Peptidase_S10"/>
    <property type="match status" value="1"/>
</dbReference>
<accession>A0A2W7I0M9</accession>
<dbReference type="SUPFAM" id="SSF53474">
    <property type="entry name" value="alpha/beta-Hydrolases"/>
    <property type="match status" value="1"/>
</dbReference>
<dbReference type="EMBL" id="QKYV01000005">
    <property type="protein sequence ID" value="PZW39709.1"/>
    <property type="molecule type" value="Genomic_DNA"/>
</dbReference>
<keyword evidence="5" id="KW-0325">Glycoprotein</keyword>
<feature type="chain" id="PRO_5015953818" evidence="6">
    <location>
        <begin position="20"/>
        <end position="497"/>
    </location>
</feature>
<keyword evidence="3 6" id="KW-0732">Signal</keyword>
<evidence type="ECO:0000256" key="3">
    <source>
        <dbReference type="ARBA" id="ARBA00022729"/>
    </source>
</evidence>
<comment type="caution">
    <text evidence="7">The sequence shown here is derived from an EMBL/GenBank/DDBJ whole genome shotgun (WGS) entry which is preliminary data.</text>
</comment>
<dbReference type="InterPro" id="IPR018202">
    <property type="entry name" value="Ser_caboxypep_ser_AS"/>
</dbReference>
<dbReference type="Gene3D" id="3.40.50.1820">
    <property type="entry name" value="alpha/beta hydrolase"/>
    <property type="match status" value="1"/>
</dbReference>
<evidence type="ECO:0000256" key="5">
    <source>
        <dbReference type="ARBA" id="ARBA00023180"/>
    </source>
</evidence>
<proteinExistence type="predicted"/>
<evidence type="ECO:0000256" key="4">
    <source>
        <dbReference type="ARBA" id="ARBA00022801"/>
    </source>
</evidence>
<feature type="signal peptide" evidence="6">
    <location>
        <begin position="1"/>
        <end position="19"/>
    </location>
</feature>
<dbReference type="PANTHER" id="PTHR11802:SF3">
    <property type="entry name" value="RETINOID-INDUCIBLE SERINE CARBOXYPEPTIDASE"/>
    <property type="match status" value="1"/>
</dbReference>
<keyword evidence="8" id="KW-1185">Reference proteome</keyword>
<keyword evidence="2" id="KW-0645">Protease</keyword>
<dbReference type="GO" id="GO:0004185">
    <property type="term" value="F:serine-type carboxypeptidase activity"/>
    <property type="evidence" value="ECO:0007669"/>
    <property type="project" value="InterPro"/>
</dbReference>
<keyword evidence="4" id="KW-0378">Hydrolase</keyword>
<evidence type="ECO:0000256" key="1">
    <source>
        <dbReference type="ARBA" id="ARBA00022645"/>
    </source>
</evidence>
<organism evidence="7 8">
    <name type="scientific">Mesonia algae</name>
    <dbReference type="NCBI Taxonomy" id="213248"/>
    <lineage>
        <taxon>Bacteria</taxon>
        <taxon>Pseudomonadati</taxon>
        <taxon>Bacteroidota</taxon>
        <taxon>Flavobacteriia</taxon>
        <taxon>Flavobacteriales</taxon>
        <taxon>Flavobacteriaceae</taxon>
        <taxon>Mesonia</taxon>
    </lineage>
</organism>
<gene>
    <name evidence="7" type="ORF">LX95_02073</name>
</gene>
<evidence type="ECO:0000256" key="6">
    <source>
        <dbReference type="SAM" id="SignalP"/>
    </source>
</evidence>
<dbReference type="PROSITE" id="PS00131">
    <property type="entry name" value="CARBOXYPEPT_SER_SER"/>
    <property type="match status" value="1"/>
</dbReference>
<dbReference type="Proteomes" id="UP000249542">
    <property type="component" value="Unassembled WGS sequence"/>
</dbReference>
<dbReference type="InterPro" id="IPR001563">
    <property type="entry name" value="Peptidase_S10"/>
</dbReference>
<dbReference type="GO" id="GO:0006508">
    <property type="term" value="P:proteolysis"/>
    <property type="evidence" value="ECO:0007669"/>
    <property type="project" value="UniProtKB-KW"/>
</dbReference>
<sequence>MVAKKLLFLFILFSCYTYAQEIKIPIDTTITTKHLATINGFKIDYTATTGMQPVWNNENKAIATLHYTYYKKQVKKDDANTQRPLLISFNGGPGSASAWMHIAYTGPKVLNLSEEGYPVQPYGLKDNPYSILDVADILYINPVNTGYSRTLKVDDKEPNRDLFFGINADIKYLASWLDNFVSRNNLWLSPKYLIGESYGGTRVSGLALALQEQQWMYLNGVILVSPADYLTFDSDTPLSSSLFLPYFSAAAWYHKALSSNFQSKELELILPEVEKYALDVLLPALAKGSMLSTSDKEKIATQMASYTGIPKKVILQHNLDLPSRVFWKELLREKSGHTIGRLDSRYLGIDRKLAGNSPDYSPELTSWLHSFTPAINYYMREHLNFKTDLKYNMFGSVHPWDNRGNNTREQLRKAMAENPYLNVLFQTGYYDGATTYFHSKYTMSQIDPSGQLTDRIQFKTYHSGHMMYVRQADLKTANDDIREFLQQTNQQNKTAKY</sequence>
<keyword evidence="1 7" id="KW-0121">Carboxypeptidase</keyword>
<protein>
    <submittedName>
        <fullName evidence="7">Carboxypeptidase C (Cathepsin A)</fullName>
    </submittedName>
</protein>
<name>A0A2W7I0M9_9FLAO</name>